<proteinExistence type="predicted"/>
<keyword evidence="2" id="KW-0479">Metal-binding</keyword>
<dbReference type="Pfam" id="PF00172">
    <property type="entry name" value="Zn_clus"/>
    <property type="match status" value="1"/>
</dbReference>
<dbReference type="PANTHER" id="PTHR31001:SF49">
    <property type="entry name" value="ZN(II)2CYS6 TRANSCRIPTION FACTOR (EUROFUNG)"/>
    <property type="match status" value="1"/>
</dbReference>
<dbReference type="GO" id="GO:0005634">
    <property type="term" value="C:nucleus"/>
    <property type="evidence" value="ECO:0007669"/>
    <property type="project" value="UniProtKB-SubCell"/>
</dbReference>
<dbReference type="InterPro" id="IPR001138">
    <property type="entry name" value="Zn2Cys6_DnaBD"/>
</dbReference>
<evidence type="ECO:0000313" key="5">
    <source>
        <dbReference type="EMBL" id="KEQ66366.1"/>
    </source>
</evidence>
<feature type="domain" description="Zn(2)-C6 fungal-type" evidence="4">
    <location>
        <begin position="29"/>
        <end position="60"/>
    </location>
</feature>
<dbReference type="PROSITE" id="PS00463">
    <property type="entry name" value="ZN2_CY6_FUNGAL_1"/>
    <property type="match status" value="1"/>
</dbReference>
<gene>
    <name evidence="5" type="ORF">M437DRAFT_38741</name>
</gene>
<evidence type="ECO:0000256" key="2">
    <source>
        <dbReference type="ARBA" id="ARBA00022723"/>
    </source>
</evidence>
<protein>
    <recommendedName>
        <fullName evidence="4">Zn(2)-C6 fungal-type domain-containing protein</fullName>
    </recommendedName>
</protein>
<dbReference type="CDD" id="cd12148">
    <property type="entry name" value="fungal_TF_MHR"/>
    <property type="match status" value="1"/>
</dbReference>
<dbReference type="AlphaFoldDB" id="A0A074WVD1"/>
<dbReference type="SUPFAM" id="SSF57701">
    <property type="entry name" value="Zn2/Cys6 DNA-binding domain"/>
    <property type="match status" value="1"/>
</dbReference>
<keyword evidence="6" id="KW-1185">Reference proteome</keyword>
<dbReference type="SMART" id="SM00906">
    <property type="entry name" value="Fungal_trans"/>
    <property type="match status" value="1"/>
</dbReference>
<dbReference type="InterPro" id="IPR050613">
    <property type="entry name" value="Sec_Metabolite_Reg"/>
</dbReference>
<dbReference type="STRING" id="1043003.A0A074WVD1"/>
<dbReference type="RefSeq" id="XP_040883389.1">
    <property type="nucleotide sequence ID" value="XM_041019892.1"/>
</dbReference>
<dbReference type="Proteomes" id="UP000030672">
    <property type="component" value="Unassembled WGS sequence"/>
</dbReference>
<dbReference type="Gene3D" id="4.10.240.10">
    <property type="entry name" value="Zn(2)-C6 fungal-type DNA-binding domain"/>
    <property type="match status" value="1"/>
</dbReference>
<dbReference type="GO" id="GO:0000981">
    <property type="term" value="F:DNA-binding transcription factor activity, RNA polymerase II-specific"/>
    <property type="evidence" value="ECO:0007669"/>
    <property type="project" value="InterPro"/>
</dbReference>
<comment type="subcellular location">
    <subcellularLocation>
        <location evidence="1">Nucleus</location>
    </subcellularLocation>
</comment>
<dbReference type="PANTHER" id="PTHR31001">
    <property type="entry name" value="UNCHARACTERIZED TRANSCRIPTIONAL REGULATORY PROTEIN"/>
    <property type="match status" value="1"/>
</dbReference>
<sequence>MADLSDFTSVFSSNLNKNRVAKRNRRPLSCLSCRDRKLKCDRQQPCGTCVKRADSSTCLYSSAPINKDPRPRTLNNEAAAIRLQKLEDMVNGLMHAAPVSTFVTTPPSSTTSPRIDAPAYSELCAGGHLNQQGNQINYIGGTHWASILESIHEIRSVMDSELHDVSSSGPVQPTQSTQQADPLFGQEALLTMEQVLAALPERHRVDSLVSSYFKENLLSLTFIHSGKFQREYEAFWKDPASTSFCWLSILFSIMFMAGKLARARGDPTPLIEPCNTRMAGSLRMAAKCLVTGQYLKAQPYAVEALLFHFHCAYALHADPEIQPWPILTMATRLAQKMGYHRDPKYLSSKLSPFESEMRRRAWYYIEIFDITMSANQGIPAMINEDECDCQFPINLLDEDFDENTTVLPPPRPDTTHIPMLFFTSKAKTLRLLRPIIRHALSSRRYNVEETQSLHECLERSHQDIPPSLRIRPIAETSFVDQDYLIMQRFMLELQYLKGLCILHRPFLSCKKDDPAFQRSREICVSSALKQIDLQNDYFEALQPQGRLYQSRWMFTNITLHEQFAAAMIICLDLNESITQSAEVRERKFAALRKAQHFWSTKKPTYRDAVRASHVLGVMLAKLSRDPSLVDGVGGSYGPTMADNVLVPQQEVTPPEDASSDMIDITSLENLFDNPDMLNWNDIDSYLVDYSGIEMPGTVA</sequence>
<accession>A0A074WVD1</accession>
<dbReference type="GO" id="GO:0003677">
    <property type="term" value="F:DNA binding"/>
    <property type="evidence" value="ECO:0007669"/>
    <property type="project" value="InterPro"/>
</dbReference>
<evidence type="ECO:0000313" key="6">
    <source>
        <dbReference type="Proteomes" id="UP000030672"/>
    </source>
</evidence>
<dbReference type="PROSITE" id="PS50048">
    <property type="entry name" value="ZN2_CY6_FUNGAL_2"/>
    <property type="match status" value="1"/>
</dbReference>
<dbReference type="Pfam" id="PF04082">
    <property type="entry name" value="Fungal_trans"/>
    <property type="match status" value="1"/>
</dbReference>
<dbReference type="CDD" id="cd00067">
    <property type="entry name" value="GAL4"/>
    <property type="match status" value="1"/>
</dbReference>
<dbReference type="InterPro" id="IPR036864">
    <property type="entry name" value="Zn2-C6_fun-type_DNA-bd_sf"/>
</dbReference>
<dbReference type="EMBL" id="KL584825">
    <property type="protein sequence ID" value="KEQ66366.1"/>
    <property type="molecule type" value="Genomic_DNA"/>
</dbReference>
<evidence type="ECO:0000256" key="1">
    <source>
        <dbReference type="ARBA" id="ARBA00004123"/>
    </source>
</evidence>
<reference evidence="5 6" key="1">
    <citation type="journal article" date="2014" name="BMC Genomics">
        <title>Genome sequencing of four Aureobasidium pullulans varieties: biotechnological potential, stress tolerance, and description of new species.</title>
        <authorList>
            <person name="Gostin Ar C."/>
            <person name="Ohm R.A."/>
            <person name="Kogej T."/>
            <person name="Sonjak S."/>
            <person name="Turk M."/>
            <person name="Zajc J."/>
            <person name="Zalar P."/>
            <person name="Grube M."/>
            <person name="Sun H."/>
            <person name="Han J."/>
            <person name="Sharma A."/>
            <person name="Chiniquy J."/>
            <person name="Ngan C.Y."/>
            <person name="Lipzen A."/>
            <person name="Barry K."/>
            <person name="Grigoriev I.V."/>
            <person name="Gunde-Cimerman N."/>
        </authorList>
    </citation>
    <scope>NUCLEOTIDE SEQUENCE [LARGE SCALE GENOMIC DNA]</scope>
    <source>
        <strain evidence="5 6">CBS 110374</strain>
    </source>
</reference>
<dbReference type="GO" id="GO:0008270">
    <property type="term" value="F:zinc ion binding"/>
    <property type="evidence" value="ECO:0007669"/>
    <property type="project" value="InterPro"/>
</dbReference>
<evidence type="ECO:0000259" key="4">
    <source>
        <dbReference type="PROSITE" id="PS50048"/>
    </source>
</evidence>
<organism evidence="5 6">
    <name type="scientific">Aureobasidium melanogenum (strain CBS 110374)</name>
    <name type="common">Aureobasidium pullulans var. melanogenum</name>
    <dbReference type="NCBI Taxonomy" id="1043003"/>
    <lineage>
        <taxon>Eukaryota</taxon>
        <taxon>Fungi</taxon>
        <taxon>Dikarya</taxon>
        <taxon>Ascomycota</taxon>
        <taxon>Pezizomycotina</taxon>
        <taxon>Dothideomycetes</taxon>
        <taxon>Dothideomycetidae</taxon>
        <taxon>Dothideales</taxon>
        <taxon>Saccotheciaceae</taxon>
        <taxon>Aureobasidium</taxon>
    </lineage>
</organism>
<name>A0A074WVD1_AURM1</name>
<dbReference type="GO" id="GO:0006351">
    <property type="term" value="P:DNA-templated transcription"/>
    <property type="evidence" value="ECO:0007669"/>
    <property type="project" value="InterPro"/>
</dbReference>
<evidence type="ECO:0000256" key="3">
    <source>
        <dbReference type="ARBA" id="ARBA00023242"/>
    </source>
</evidence>
<dbReference type="SMART" id="SM00066">
    <property type="entry name" value="GAL4"/>
    <property type="match status" value="1"/>
</dbReference>
<keyword evidence="3" id="KW-0539">Nucleus</keyword>
<dbReference type="HOGENOM" id="CLU_007426_4_0_1"/>
<dbReference type="GeneID" id="63913265"/>
<dbReference type="InterPro" id="IPR007219">
    <property type="entry name" value="XnlR_reg_dom"/>
</dbReference>